<dbReference type="PATRIC" id="fig|993517.3.peg.3345"/>
<proteinExistence type="predicted"/>
<organism evidence="1 2">
    <name type="scientific">Rhodopirellula baltica SH28</name>
    <dbReference type="NCBI Taxonomy" id="993517"/>
    <lineage>
        <taxon>Bacteria</taxon>
        <taxon>Pseudomonadati</taxon>
        <taxon>Planctomycetota</taxon>
        <taxon>Planctomycetia</taxon>
        <taxon>Pirellulales</taxon>
        <taxon>Pirellulaceae</taxon>
        <taxon>Rhodopirellula</taxon>
    </lineage>
</organism>
<evidence type="ECO:0000313" key="1">
    <source>
        <dbReference type="EMBL" id="EKK01631.1"/>
    </source>
</evidence>
<dbReference type="Proteomes" id="UP000007993">
    <property type="component" value="Unassembled WGS sequence"/>
</dbReference>
<reference evidence="1 2" key="1">
    <citation type="journal article" date="2013" name="Mar. Genomics">
        <title>Expression of sulfatases in Rhodopirellula baltica and the diversity of sulfatases in the genus Rhodopirellula.</title>
        <authorList>
            <person name="Wegner C.E."/>
            <person name="Richter-Heitmann T."/>
            <person name="Klindworth A."/>
            <person name="Klockow C."/>
            <person name="Richter M."/>
            <person name="Achstetter T."/>
            <person name="Glockner F.O."/>
            <person name="Harder J."/>
        </authorList>
    </citation>
    <scope>NUCLEOTIDE SEQUENCE [LARGE SCALE GENOMIC DNA]</scope>
    <source>
        <strain evidence="1 2">SH28</strain>
    </source>
</reference>
<gene>
    <name evidence="1" type="ORF">RBSH_03083</name>
</gene>
<accession>K5E755</accession>
<comment type="caution">
    <text evidence="1">The sequence shown here is derived from an EMBL/GenBank/DDBJ whole genome shotgun (WGS) entry which is preliminary data.</text>
</comment>
<sequence length="78" mass="8244">MTLVLSLSALQPIGPPPSGPRRRLVRGRLGLISDPVPAHLGPDQVTGLAAYGIWIAGARNVFDNLSPVQSEPNGHRSQ</sequence>
<dbReference type="EMBL" id="AMCW01000089">
    <property type="protein sequence ID" value="EKK01631.1"/>
    <property type="molecule type" value="Genomic_DNA"/>
</dbReference>
<protein>
    <submittedName>
        <fullName evidence="1">Uncharacterized protein</fullName>
    </submittedName>
</protein>
<name>K5E755_RHOBT</name>
<dbReference type="AlphaFoldDB" id="K5E755"/>
<evidence type="ECO:0000313" key="2">
    <source>
        <dbReference type="Proteomes" id="UP000007993"/>
    </source>
</evidence>